<accession>A0A087TQP7</accession>
<dbReference type="GO" id="GO:0005730">
    <property type="term" value="C:nucleolus"/>
    <property type="evidence" value="ECO:0007669"/>
    <property type="project" value="TreeGrafter"/>
</dbReference>
<evidence type="ECO:0000313" key="11">
    <source>
        <dbReference type="Proteomes" id="UP000054359"/>
    </source>
</evidence>
<dbReference type="SMART" id="SM00490">
    <property type="entry name" value="HELICc"/>
    <property type="match status" value="1"/>
</dbReference>
<dbReference type="GO" id="GO:0000462">
    <property type="term" value="P:maturation of SSU-rRNA from tricistronic rRNA transcript (SSU-rRNA, 5.8S rRNA, LSU-rRNA)"/>
    <property type="evidence" value="ECO:0007669"/>
    <property type="project" value="TreeGrafter"/>
</dbReference>
<evidence type="ECO:0000256" key="3">
    <source>
        <dbReference type="ARBA" id="ARBA00022741"/>
    </source>
</evidence>
<feature type="domain" description="Helicase ATP-binding" evidence="8">
    <location>
        <begin position="205"/>
        <end position="371"/>
    </location>
</feature>
<dbReference type="PANTHER" id="PTHR18934:SF99">
    <property type="entry name" value="ATP-DEPENDENT RNA HELICASE DHX37-RELATED"/>
    <property type="match status" value="1"/>
</dbReference>
<dbReference type="CDD" id="cd17982">
    <property type="entry name" value="DEXHc_DHX37"/>
    <property type="match status" value="1"/>
</dbReference>
<evidence type="ECO:0000259" key="9">
    <source>
        <dbReference type="PROSITE" id="PS51194"/>
    </source>
</evidence>
<keyword evidence="6" id="KW-0067">ATP-binding</keyword>
<organism evidence="10 11">
    <name type="scientific">Stegodyphus mimosarum</name>
    <name type="common">African social velvet spider</name>
    <dbReference type="NCBI Taxonomy" id="407821"/>
    <lineage>
        <taxon>Eukaryota</taxon>
        <taxon>Metazoa</taxon>
        <taxon>Ecdysozoa</taxon>
        <taxon>Arthropoda</taxon>
        <taxon>Chelicerata</taxon>
        <taxon>Arachnida</taxon>
        <taxon>Araneae</taxon>
        <taxon>Araneomorphae</taxon>
        <taxon>Entelegynae</taxon>
        <taxon>Eresoidea</taxon>
        <taxon>Eresidae</taxon>
        <taxon>Stegodyphus</taxon>
    </lineage>
</organism>
<evidence type="ECO:0000256" key="7">
    <source>
        <dbReference type="ARBA" id="ARBA00047984"/>
    </source>
</evidence>
<evidence type="ECO:0000256" key="4">
    <source>
        <dbReference type="ARBA" id="ARBA00022801"/>
    </source>
</evidence>
<comment type="catalytic activity">
    <reaction evidence="7">
        <text>ATP + H2O = ADP + phosphate + H(+)</text>
        <dbReference type="Rhea" id="RHEA:13065"/>
        <dbReference type="ChEBI" id="CHEBI:15377"/>
        <dbReference type="ChEBI" id="CHEBI:15378"/>
        <dbReference type="ChEBI" id="CHEBI:30616"/>
        <dbReference type="ChEBI" id="CHEBI:43474"/>
        <dbReference type="ChEBI" id="CHEBI:456216"/>
        <dbReference type="EC" id="3.6.4.13"/>
    </reaction>
</comment>
<dbReference type="InterPro" id="IPR002464">
    <property type="entry name" value="DNA/RNA_helicase_DEAH_CS"/>
</dbReference>
<dbReference type="Proteomes" id="UP000054359">
    <property type="component" value="Unassembled WGS sequence"/>
</dbReference>
<dbReference type="InterPro" id="IPR056371">
    <property type="entry name" value="DHX37-like_C"/>
</dbReference>
<dbReference type="InterPro" id="IPR011545">
    <property type="entry name" value="DEAD/DEAH_box_helicase_dom"/>
</dbReference>
<reference evidence="10 11" key="1">
    <citation type="submission" date="2013-11" db="EMBL/GenBank/DDBJ databases">
        <title>Genome sequencing of Stegodyphus mimosarum.</title>
        <authorList>
            <person name="Bechsgaard J."/>
        </authorList>
    </citation>
    <scope>NUCLEOTIDE SEQUENCE [LARGE SCALE GENOMIC DNA]</scope>
</reference>
<evidence type="ECO:0000313" key="10">
    <source>
        <dbReference type="EMBL" id="KFM67436.1"/>
    </source>
</evidence>
<dbReference type="SMART" id="SM00487">
    <property type="entry name" value="DEXDc"/>
    <property type="match status" value="1"/>
</dbReference>
<dbReference type="GO" id="GO:0005524">
    <property type="term" value="F:ATP binding"/>
    <property type="evidence" value="ECO:0007669"/>
    <property type="project" value="UniProtKB-KW"/>
</dbReference>
<dbReference type="EC" id="3.6.4.13" evidence="2"/>
<dbReference type="Pfam" id="PF21010">
    <property type="entry name" value="HA2_C"/>
    <property type="match status" value="1"/>
</dbReference>
<dbReference type="OMA" id="KYAYHCA"/>
<dbReference type="PROSITE" id="PS51194">
    <property type="entry name" value="HELICASE_CTER"/>
    <property type="match status" value="1"/>
</dbReference>
<evidence type="ECO:0000259" key="8">
    <source>
        <dbReference type="PROSITE" id="PS51192"/>
    </source>
</evidence>
<keyword evidence="5 10" id="KW-0347">Helicase</keyword>
<dbReference type="Gene3D" id="1.20.120.1080">
    <property type="match status" value="1"/>
</dbReference>
<protein>
    <recommendedName>
        <fullName evidence="2">RNA helicase</fullName>
        <ecNumber evidence="2">3.6.4.13</ecNumber>
    </recommendedName>
</protein>
<keyword evidence="3" id="KW-0547">Nucleotide-binding</keyword>
<dbReference type="AlphaFoldDB" id="A0A087TQP7"/>
<dbReference type="PANTHER" id="PTHR18934">
    <property type="entry name" value="ATP-DEPENDENT RNA HELICASE"/>
    <property type="match status" value="1"/>
</dbReference>
<dbReference type="InterPro" id="IPR007502">
    <property type="entry name" value="Helicase-assoc_dom"/>
</dbReference>
<evidence type="ECO:0000256" key="1">
    <source>
        <dbReference type="ARBA" id="ARBA00008792"/>
    </source>
</evidence>
<evidence type="ECO:0000256" key="6">
    <source>
        <dbReference type="ARBA" id="ARBA00022840"/>
    </source>
</evidence>
<dbReference type="PROSITE" id="PS51192">
    <property type="entry name" value="HELICASE_ATP_BIND_1"/>
    <property type="match status" value="1"/>
</dbReference>
<sequence length="1085" mass="124356">MNRAELLEKLSKVQAVPEDLQHLTSTADMQTLGVKKFSEGIVLKPSSSSIKKISNIKGSRKNCENPPKKLKLDPNFVDFNVESSESDNTNDGNLPDKLEEKMHAVDSDECVNNIQIEDEISVERNFTSDKSNKIENMIDESKAKIIKETEKECVIEENKSVGVKVNDCDTQENREPAVYVTLNRLPEIQAAREALPIFCEEQSIMEAIKENSVVVIHGETGSGKTTQVPQFLYEAGYTKHNKIIGITEPRRIAAMTMAARVGIEMNLPEVVSYHIRYQKTVDEKTEIKFMTDGVLLKELRHDFFLSKYSVIIIDEAHERSVFSDVLIGLLSRIVPQREKKGDPLKLIIMSATIRVEDFTENPRLFKQQPFLIRLDSRQYKVQVHFNIQTPEDYVEAAYHKVCKIHKQLPPGAILVFLTGEKEVMKLCKMLRQTFPFEDRVDLNENKHNNTSVVQNTYRKKKRKKKDDQAESFCSLPAKINLDDYSVEPLDTEDLQHQFSDGEDEMSQSGNFKILEEDTSTPLYTLPLYSILPFEEQEKVFKPPPPGTRLCVVSTNVAETSITIPGLKYVVDSGKVKVKIYDKFAGGISGFAITWASKASANQRAGRAGRTEGGHCYRLYSSSVFEHEFPDFSLPEIKRIPVDDILLHMKALGIDRVVNFPFPCPPDNDALKAAERRLVLLGALQDLQKGESYKDIKKWEYSAKVTPLGKAMSRFPLSPRYAKMLLLSYKHNCISSITAIVSAMTVPEIFLRSNVSLDENEKEDNKIVWKGIKKIGAGKGKSLQLGDMMVLLRTVAIYEESKNKVQFCVRNSIRHKAMVEVHKMCLQLCREMNRAFEDLTVPLEFKIDPPNDDEIEKLRKIITTGFPDHVARRCSDEESKKDKHLKNSYKCLDLEDPVFIHPSSILFEELPEYVVYQEIVHTSKYYMKGIVEIEPEWLAAFAPTLCDISVLLDDPSPSYDAEKDKILCNMKGTFGRWQWELPCMRMEMPRGLLKYSWFCYFLLSGEICPFFKAYKMHLRQCPSVMMKSWAKLLPQTRHLLEAVIGKEVDSKASLKRVWQEKPKYLLQEFWEWLPDEKHLEVECKWP</sequence>
<feature type="non-terminal residue" evidence="10">
    <location>
        <position position="1085"/>
    </location>
</feature>
<dbReference type="SUPFAM" id="SSF52540">
    <property type="entry name" value="P-loop containing nucleoside triphosphate hydrolases"/>
    <property type="match status" value="1"/>
</dbReference>
<dbReference type="InterPro" id="IPR014001">
    <property type="entry name" value="Helicase_ATP-bd"/>
</dbReference>
<dbReference type="InterPro" id="IPR011709">
    <property type="entry name" value="DEAD-box_helicase_OB_fold"/>
</dbReference>
<keyword evidence="11" id="KW-1185">Reference proteome</keyword>
<dbReference type="Pfam" id="PF07717">
    <property type="entry name" value="OB_NTP_bind"/>
    <property type="match status" value="1"/>
</dbReference>
<dbReference type="SMART" id="SM00847">
    <property type="entry name" value="HA2"/>
    <property type="match status" value="1"/>
</dbReference>
<dbReference type="Pfam" id="PF04408">
    <property type="entry name" value="WHD_HA2"/>
    <property type="match status" value="1"/>
</dbReference>
<dbReference type="Gene3D" id="3.40.50.300">
    <property type="entry name" value="P-loop containing nucleotide triphosphate hydrolases"/>
    <property type="match status" value="3"/>
</dbReference>
<dbReference type="Pfam" id="PF00271">
    <property type="entry name" value="Helicase_C"/>
    <property type="match status" value="1"/>
</dbReference>
<dbReference type="STRING" id="407821.A0A087TQP7"/>
<proteinExistence type="inferred from homology"/>
<dbReference type="FunFam" id="3.40.50.300:FF:000637">
    <property type="entry name" value="ATP-dependent RNA helicase DHX37/DHR1"/>
    <property type="match status" value="1"/>
</dbReference>
<dbReference type="InterPro" id="IPR027417">
    <property type="entry name" value="P-loop_NTPase"/>
</dbReference>
<name>A0A087TQP7_STEMI</name>
<dbReference type="GO" id="GO:0016787">
    <property type="term" value="F:hydrolase activity"/>
    <property type="evidence" value="ECO:0007669"/>
    <property type="project" value="UniProtKB-KW"/>
</dbReference>
<dbReference type="PROSITE" id="PS00690">
    <property type="entry name" value="DEAH_ATP_HELICASE"/>
    <property type="match status" value="1"/>
</dbReference>
<dbReference type="OrthoDB" id="10025033at2759"/>
<gene>
    <name evidence="10" type="ORF">X975_00766</name>
</gene>
<dbReference type="Pfam" id="PF00270">
    <property type="entry name" value="DEAD"/>
    <property type="match status" value="1"/>
</dbReference>
<dbReference type="InterPro" id="IPR048333">
    <property type="entry name" value="HA2_WH"/>
</dbReference>
<dbReference type="InterPro" id="IPR001650">
    <property type="entry name" value="Helicase_C-like"/>
</dbReference>
<feature type="domain" description="Helicase C-terminal" evidence="9">
    <location>
        <begin position="400"/>
        <end position="652"/>
    </location>
</feature>
<keyword evidence="4" id="KW-0378">Hydrolase</keyword>
<dbReference type="GO" id="GO:0003723">
    <property type="term" value="F:RNA binding"/>
    <property type="evidence" value="ECO:0007669"/>
    <property type="project" value="TreeGrafter"/>
</dbReference>
<evidence type="ECO:0000256" key="2">
    <source>
        <dbReference type="ARBA" id="ARBA00012552"/>
    </source>
</evidence>
<evidence type="ECO:0000256" key="5">
    <source>
        <dbReference type="ARBA" id="ARBA00022806"/>
    </source>
</evidence>
<dbReference type="GO" id="GO:0003724">
    <property type="term" value="F:RNA helicase activity"/>
    <property type="evidence" value="ECO:0007669"/>
    <property type="project" value="UniProtKB-EC"/>
</dbReference>
<dbReference type="Pfam" id="PF23362">
    <property type="entry name" value="DHX37_C"/>
    <property type="match status" value="1"/>
</dbReference>
<dbReference type="EMBL" id="KK116326">
    <property type="protein sequence ID" value="KFM67436.1"/>
    <property type="molecule type" value="Genomic_DNA"/>
</dbReference>
<dbReference type="CDD" id="cd18791">
    <property type="entry name" value="SF2_C_RHA"/>
    <property type="match status" value="1"/>
</dbReference>
<comment type="similarity">
    <text evidence="1">Belongs to the DEAD box helicase family. DEAH subfamily.</text>
</comment>